<dbReference type="EMBL" id="MT142828">
    <property type="protein sequence ID" value="QJA89182.1"/>
    <property type="molecule type" value="Genomic_DNA"/>
</dbReference>
<dbReference type="AlphaFoldDB" id="A0A6M3L5T8"/>
<sequence>MALTELQILKIKNWAQGIYDYLETADPDTTPDRIKLNRAKMLLAKTEMPYVKALKAGLTAGQGNFLENLIYLFGEWVHYFDTGYRSPENIDDLPDKLKDALAKVITADI</sequence>
<evidence type="ECO:0000313" key="1">
    <source>
        <dbReference type="EMBL" id="QJA89182.1"/>
    </source>
</evidence>
<gene>
    <name evidence="1" type="ORF">MM415B02592_0005</name>
</gene>
<organism evidence="1">
    <name type="scientific">viral metagenome</name>
    <dbReference type="NCBI Taxonomy" id="1070528"/>
    <lineage>
        <taxon>unclassified sequences</taxon>
        <taxon>metagenomes</taxon>
        <taxon>organismal metagenomes</taxon>
    </lineage>
</organism>
<reference evidence="1" key="1">
    <citation type="submission" date="2020-03" db="EMBL/GenBank/DDBJ databases">
        <title>The deep terrestrial virosphere.</title>
        <authorList>
            <person name="Holmfeldt K."/>
            <person name="Nilsson E."/>
            <person name="Simone D."/>
            <person name="Lopez-Fernandez M."/>
            <person name="Wu X."/>
            <person name="de Brujin I."/>
            <person name="Lundin D."/>
            <person name="Andersson A."/>
            <person name="Bertilsson S."/>
            <person name="Dopson M."/>
        </authorList>
    </citation>
    <scope>NUCLEOTIDE SEQUENCE</scope>
    <source>
        <strain evidence="1">MM415B02592</strain>
    </source>
</reference>
<name>A0A6M3L5T8_9ZZZZ</name>
<proteinExistence type="predicted"/>
<protein>
    <submittedName>
        <fullName evidence="1">Uncharacterized protein</fullName>
    </submittedName>
</protein>
<accession>A0A6M3L5T8</accession>